<evidence type="ECO:0000256" key="1">
    <source>
        <dbReference type="SAM" id="SignalP"/>
    </source>
</evidence>
<dbReference type="EMBL" id="CP022098">
    <property type="protein sequence ID" value="ATB43535.1"/>
    <property type="molecule type" value="Genomic_DNA"/>
</dbReference>
<feature type="signal peptide" evidence="1">
    <location>
        <begin position="1"/>
        <end position="21"/>
    </location>
</feature>
<keyword evidence="1" id="KW-0732">Signal</keyword>
<protein>
    <recommendedName>
        <fullName evidence="4">Lipoprotein</fullName>
    </recommendedName>
</protein>
<feature type="chain" id="PRO_5012670835" description="Lipoprotein" evidence="1">
    <location>
        <begin position="22"/>
        <end position="242"/>
    </location>
</feature>
<evidence type="ECO:0000313" key="2">
    <source>
        <dbReference type="EMBL" id="ATB43535.1"/>
    </source>
</evidence>
<sequence length="242" mass="27472">MSFLCSRVGLALLGVLLSACASSSLTVREAGAPEVVSSSWAEARADATCVVPLCDEEHCAIWRCQDVVDAEAHPVRLAQAMVPAPAPAPMFRVPLVRGPSASRWWGHPLSVPAGVEPVFEIPWHNWKTRELSAPRLFRHQCLSPPREPFEKHHIFPQQKELAEWFSSRDIDIHAFTIRLPRSFHQWLHSGEPKGGQWNEAWRQFMRKNRTIANVEDIWRFAGELMMRFGVNGPFVPYSCDER</sequence>
<dbReference type="InterPro" id="IPR011755">
    <property type="entry name" value="CHP02269_MYXXA"/>
</dbReference>
<dbReference type="KEGG" id="cfus:CYFUS_009015"/>
<dbReference type="Pfam" id="PF09533">
    <property type="entry name" value="DUF2380"/>
    <property type="match status" value="1"/>
</dbReference>
<name>A0A250JI19_9BACT</name>
<evidence type="ECO:0008006" key="4">
    <source>
        <dbReference type="Google" id="ProtNLM"/>
    </source>
</evidence>
<dbReference type="NCBIfam" id="TIGR02269">
    <property type="entry name" value="TIGR02269 family lipoprotein"/>
    <property type="match status" value="1"/>
</dbReference>
<gene>
    <name evidence="2" type="ORF">CYFUS_009015</name>
</gene>
<dbReference type="RefSeq" id="WP_232537184.1">
    <property type="nucleotide sequence ID" value="NZ_CP022098.1"/>
</dbReference>
<dbReference type="PROSITE" id="PS51257">
    <property type="entry name" value="PROKAR_LIPOPROTEIN"/>
    <property type="match status" value="1"/>
</dbReference>
<organism evidence="2 3">
    <name type="scientific">Cystobacter fuscus</name>
    <dbReference type="NCBI Taxonomy" id="43"/>
    <lineage>
        <taxon>Bacteria</taxon>
        <taxon>Pseudomonadati</taxon>
        <taxon>Myxococcota</taxon>
        <taxon>Myxococcia</taxon>
        <taxon>Myxococcales</taxon>
        <taxon>Cystobacterineae</taxon>
        <taxon>Archangiaceae</taxon>
        <taxon>Cystobacter</taxon>
    </lineage>
</organism>
<proteinExistence type="predicted"/>
<evidence type="ECO:0000313" key="3">
    <source>
        <dbReference type="Proteomes" id="UP000217257"/>
    </source>
</evidence>
<accession>A0A250JI19</accession>
<dbReference type="Proteomes" id="UP000217257">
    <property type="component" value="Chromosome"/>
</dbReference>
<dbReference type="AlphaFoldDB" id="A0A250JI19"/>
<reference evidence="2 3" key="1">
    <citation type="submission" date="2017-06" db="EMBL/GenBank/DDBJ databases">
        <title>Sequencing and comparative analysis of myxobacterial genomes.</title>
        <authorList>
            <person name="Rupp O."/>
            <person name="Goesmann A."/>
            <person name="Sogaard-Andersen L."/>
        </authorList>
    </citation>
    <scope>NUCLEOTIDE SEQUENCE [LARGE SCALE GENOMIC DNA]</scope>
    <source>
        <strain evidence="2 3">DSM 52655</strain>
    </source>
</reference>